<evidence type="ECO:0000256" key="5">
    <source>
        <dbReference type="ARBA" id="ARBA00023242"/>
    </source>
</evidence>
<keyword evidence="2" id="KW-0805">Transcription regulation</keyword>
<comment type="caution">
    <text evidence="9">The sequence shown here is derived from an EMBL/GenBank/DDBJ whole genome shotgun (WGS) entry which is preliminary data.</text>
</comment>
<dbReference type="PROSITE" id="PS50066">
    <property type="entry name" value="MADS_BOX_2"/>
    <property type="match status" value="1"/>
</dbReference>
<feature type="compositionally biased region" description="Basic and acidic residues" evidence="7">
    <location>
        <begin position="172"/>
        <end position="182"/>
    </location>
</feature>
<dbReference type="InterPro" id="IPR002100">
    <property type="entry name" value="TF_MADSbox"/>
</dbReference>
<dbReference type="GO" id="GO:0000978">
    <property type="term" value="F:RNA polymerase II cis-regulatory region sequence-specific DNA binding"/>
    <property type="evidence" value="ECO:0007669"/>
    <property type="project" value="TreeGrafter"/>
</dbReference>
<organism evidence="9 10">
    <name type="scientific">Handroanthus impetiginosus</name>
    <dbReference type="NCBI Taxonomy" id="429701"/>
    <lineage>
        <taxon>Eukaryota</taxon>
        <taxon>Viridiplantae</taxon>
        <taxon>Streptophyta</taxon>
        <taxon>Embryophyta</taxon>
        <taxon>Tracheophyta</taxon>
        <taxon>Spermatophyta</taxon>
        <taxon>Magnoliopsida</taxon>
        <taxon>eudicotyledons</taxon>
        <taxon>Gunneridae</taxon>
        <taxon>Pentapetalae</taxon>
        <taxon>asterids</taxon>
        <taxon>lamiids</taxon>
        <taxon>Lamiales</taxon>
        <taxon>Bignoniaceae</taxon>
        <taxon>Crescentiina</taxon>
        <taxon>Tabebuia alliance</taxon>
        <taxon>Handroanthus</taxon>
    </lineage>
</organism>
<dbReference type="PANTHER" id="PTHR11945">
    <property type="entry name" value="MADS BOX PROTEIN"/>
    <property type="match status" value="1"/>
</dbReference>
<accession>A0A2G9H2B7</accession>
<keyword evidence="5" id="KW-0539">Nucleus</keyword>
<keyword evidence="3" id="KW-0238">DNA-binding</keyword>
<reference evidence="10" key="1">
    <citation type="journal article" date="2018" name="Gigascience">
        <title>Genome assembly of the Pink Ipe (Handroanthus impetiginosus, Bignoniaceae), a highly valued, ecologically keystone Neotropical timber forest tree.</title>
        <authorList>
            <person name="Silva-Junior O.B."/>
            <person name="Grattapaglia D."/>
            <person name="Novaes E."/>
            <person name="Collevatti R.G."/>
        </authorList>
    </citation>
    <scope>NUCLEOTIDE SEQUENCE [LARGE SCALE GENOMIC DNA]</scope>
    <source>
        <strain evidence="10">cv. UFG-1</strain>
    </source>
</reference>
<dbReference type="CDD" id="cd00266">
    <property type="entry name" value="MADS_SRF_like"/>
    <property type="match status" value="1"/>
</dbReference>
<dbReference type="Pfam" id="PF00319">
    <property type="entry name" value="SRF-TF"/>
    <property type="match status" value="1"/>
</dbReference>
<sequence length="182" mass="20677">MVRSKIKYELIADERTRRETFRKRKTGLFKKLSELKTLCEVEACGIVISGDGTQAEVWPSPNAASQVIQKFINLPTSSQTNNMIDQAGFLRANLSRYSKNLDKESKKIESMERELRLAECLTKEEVVTRNTDELHEILRLLERKIGMVDRRIAKIEPSSSNMAASAQQTNNEPDHGKGKQPV</sequence>
<evidence type="ECO:0000259" key="8">
    <source>
        <dbReference type="PROSITE" id="PS50066"/>
    </source>
</evidence>
<evidence type="ECO:0000256" key="2">
    <source>
        <dbReference type="ARBA" id="ARBA00023015"/>
    </source>
</evidence>
<comment type="subcellular location">
    <subcellularLocation>
        <location evidence="1">Nucleus</location>
    </subcellularLocation>
</comment>
<evidence type="ECO:0000256" key="1">
    <source>
        <dbReference type="ARBA" id="ARBA00004123"/>
    </source>
</evidence>
<keyword evidence="6" id="KW-0175">Coiled coil</keyword>
<feature type="domain" description="MADS-box" evidence="8">
    <location>
        <begin position="1"/>
        <end position="52"/>
    </location>
</feature>
<dbReference type="PANTHER" id="PTHR11945:SF387">
    <property type="entry name" value="AGAMOUS-LIKE MADS-BOX PROTEIN AGL80"/>
    <property type="match status" value="1"/>
</dbReference>
<evidence type="ECO:0000313" key="9">
    <source>
        <dbReference type="EMBL" id="PIN11440.1"/>
    </source>
</evidence>
<dbReference type="GO" id="GO:0000981">
    <property type="term" value="F:DNA-binding transcription factor activity, RNA polymerase II-specific"/>
    <property type="evidence" value="ECO:0007669"/>
    <property type="project" value="InterPro"/>
</dbReference>
<feature type="region of interest" description="Disordered" evidence="7">
    <location>
        <begin position="155"/>
        <end position="182"/>
    </location>
</feature>
<dbReference type="InterPro" id="IPR036879">
    <property type="entry name" value="TF_MADSbox_sf"/>
</dbReference>
<dbReference type="Proteomes" id="UP000231279">
    <property type="component" value="Unassembled WGS sequence"/>
</dbReference>
<feature type="compositionally biased region" description="Polar residues" evidence="7">
    <location>
        <begin position="157"/>
        <end position="171"/>
    </location>
</feature>
<feature type="coiled-coil region" evidence="6">
    <location>
        <begin position="94"/>
        <end position="121"/>
    </location>
</feature>
<dbReference type="SMART" id="SM00432">
    <property type="entry name" value="MADS"/>
    <property type="match status" value="1"/>
</dbReference>
<dbReference type="InterPro" id="IPR033897">
    <property type="entry name" value="SRF-like_MADS-box"/>
</dbReference>
<dbReference type="PRINTS" id="PR00404">
    <property type="entry name" value="MADSDOMAIN"/>
</dbReference>
<dbReference type="GO" id="GO:0045944">
    <property type="term" value="P:positive regulation of transcription by RNA polymerase II"/>
    <property type="evidence" value="ECO:0007669"/>
    <property type="project" value="InterPro"/>
</dbReference>
<dbReference type="GO" id="GO:0005634">
    <property type="term" value="C:nucleus"/>
    <property type="evidence" value="ECO:0007669"/>
    <property type="project" value="UniProtKB-SubCell"/>
</dbReference>
<protein>
    <recommendedName>
        <fullName evidence="8">MADS-box domain-containing protein</fullName>
    </recommendedName>
</protein>
<dbReference type="Gene3D" id="3.40.1810.10">
    <property type="entry name" value="Transcription factor, MADS-box"/>
    <property type="match status" value="1"/>
</dbReference>
<proteinExistence type="predicted"/>
<gene>
    <name evidence="9" type="ORF">CDL12_15979</name>
</gene>
<evidence type="ECO:0000256" key="6">
    <source>
        <dbReference type="SAM" id="Coils"/>
    </source>
</evidence>
<name>A0A2G9H2B7_9LAMI</name>
<dbReference type="AlphaFoldDB" id="A0A2G9H2B7"/>
<dbReference type="GO" id="GO:0046983">
    <property type="term" value="F:protein dimerization activity"/>
    <property type="evidence" value="ECO:0007669"/>
    <property type="project" value="InterPro"/>
</dbReference>
<dbReference type="SUPFAM" id="SSF55455">
    <property type="entry name" value="SRF-like"/>
    <property type="match status" value="1"/>
</dbReference>
<evidence type="ECO:0000256" key="4">
    <source>
        <dbReference type="ARBA" id="ARBA00023163"/>
    </source>
</evidence>
<dbReference type="EMBL" id="NKXS01002937">
    <property type="protein sequence ID" value="PIN11440.1"/>
    <property type="molecule type" value="Genomic_DNA"/>
</dbReference>
<dbReference type="OrthoDB" id="3919at2759"/>
<evidence type="ECO:0000256" key="7">
    <source>
        <dbReference type="SAM" id="MobiDB-lite"/>
    </source>
</evidence>
<evidence type="ECO:0000313" key="10">
    <source>
        <dbReference type="Proteomes" id="UP000231279"/>
    </source>
</evidence>
<evidence type="ECO:0000256" key="3">
    <source>
        <dbReference type="ARBA" id="ARBA00023125"/>
    </source>
</evidence>
<keyword evidence="10" id="KW-1185">Reference proteome</keyword>
<keyword evidence="4" id="KW-0804">Transcription</keyword>